<name>A0ACC1BHI0_9ROSI</name>
<comment type="caution">
    <text evidence="1">The sequence shown here is derived from an EMBL/GenBank/DDBJ whole genome shotgun (WGS) entry which is preliminary data.</text>
</comment>
<reference evidence="2" key="1">
    <citation type="journal article" date="2023" name="G3 (Bethesda)">
        <title>Genome assembly and association tests identify interacting loci associated with vigor, precocity, and sex in interspecific pistachio rootstocks.</title>
        <authorList>
            <person name="Palmer W."/>
            <person name="Jacygrad E."/>
            <person name="Sagayaradj S."/>
            <person name="Cavanaugh K."/>
            <person name="Han R."/>
            <person name="Bertier L."/>
            <person name="Beede B."/>
            <person name="Kafkas S."/>
            <person name="Golino D."/>
            <person name="Preece J."/>
            <person name="Michelmore R."/>
        </authorList>
    </citation>
    <scope>NUCLEOTIDE SEQUENCE [LARGE SCALE GENOMIC DNA]</scope>
</reference>
<evidence type="ECO:0000313" key="1">
    <source>
        <dbReference type="EMBL" id="KAJ0098410.1"/>
    </source>
</evidence>
<evidence type="ECO:0000313" key="2">
    <source>
        <dbReference type="Proteomes" id="UP001164250"/>
    </source>
</evidence>
<sequence length="489" mass="55464">MGYFSNVNQENVFKNISTLPSIMSPSKHLHSALLELLRFGVLILVTFIEAFFIFQQWKFIFHFIFLTCFLLVYVLRYYLMSKPQAVFLVDFSCFKPPCFCRVPFSTFLENASMIEYFDSESIAFMSKILTSSGLSEETYLPPALHYIPPKTHQQESIKEVQMVLFPIMEDLLSKTKLSSRDIDILIVNCSGFCPSPSLSSIIINKYSMKRDIMSYNLSGMGCSASPLAIDLAENLLKTHKNSYAIVLSTEILSTGWYSGNEKPKLLINCLFRMGSAAILLTNKKEAKTSSKYKLLCTVRTQRAFEDKAYLAGIREEDSNGKLGVTLNRDLLQVVGETLRANITILGSRILPFTEKLLHGVSIIRKKFIQKSGEIYVPNFKNVIQHFCLPVSGRPLIREIAKGMKLSEKDMEPALMTLHRFGNQSSSSLWYELAYMEAKERVKKGDKIWQLGIGTGPKCNSVVLECLRPILGESKKGPWADCIHQYPKME</sequence>
<dbReference type="Proteomes" id="UP001164250">
    <property type="component" value="Chromosome 4"/>
</dbReference>
<accession>A0ACC1BHI0</accession>
<organism evidence="1 2">
    <name type="scientific">Pistacia atlantica</name>
    <dbReference type="NCBI Taxonomy" id="434234"/>
    <lineage>
        <taxon>Eukaryota</taxon>
        <taxon>Viridiplantae</taxon>
        <taxon>Streptophyta</taxon>
        <taxon>Embryophyta</taxon>
        <taxon>Tracheophyta</taxon>
        <taxon>Spermatophyta</taxon>
        <taxon>Magnoliopsida</taxon>
        <taxon>eudicotyledons</taxon>
        <taxon>Gunneridae</taxon>
        <taxon>Pentapetalae</taxon>
        <taxon>rosids</taxon>
        <taxon>malvids</taxon>
        <taxon>Sapindales</taxon>
        <taxon>Anacardiaceae</taxon>
        <taxon>Pistacia</taxon>
    </lineage>
</organism>
<dbReference type="EMBL" id="CM047900">
    <property type="protein sequence ID" value="KAJ0098410.1"/>
    <property type="molecule type" value="Genomic_DNA"/>
</dbReference>
<gene>
    <name evidence="1" type="ORF">Patl1_20004</name>
</gene>
<protein>
    <submittedName>
        <fullName evidence="1">Uncharacterized protein</fullName>
    </submittedName>
</protein>
<keyword evidence="2" id="KW-1185">Reference proteome</keyword>
<proteinExistence type="predicted"/>